<keyword evidence="1" id="KW-1133">Transmembrane helix</keyword>
<feature type="transmembrane region" description="Helical" evidence="1">
    <location>
        <begin position="12"/>
        <end position="33"/>
    </location>
</feature>
<evidence type="ECO:0000313" key="2">
    <source>
        <dbReference type="EMBL" id="MBX67886.1"/>
    </source>
</evidence>
<proteinExistence type="predicted"/>
<reference evidence="2" key="1">
    <citation type="submission" date="2018-02" db="EMBL/GenBank/DDBJ databases">
        <title>Rhizophora mucronata_Transcriptome.</title>
        <authorList>
            <person name="Meera S.P."/>
            <person name="Sreeshan A."/>
            <person name="Augustine A."/>
        </authorList>
    </citation>
    <scope>NUCLEOTIDE SEQUENCE</scope>
    <source>
        <tissue evidence="2">Leaf</tissue>
    </source>
</reference>
<sequence length="44" mass="5179">MYKHYVFNSKYVLMMMMMVILVRSCLPCGYLIFGYTARGLFSSL</sequence>
<keyword evidence="1" id="KW-0472">Membrane</keyword>
<name>A0A2P2QLM4_RHIMU</name>
<evidence type="ECO:0000256" key="1">
    <source>
        <dbReference type="SAM" id="Phobius"/>
    </source>
</evidence>
<protein>
    <submittedName>
        <fullName evidence="2">Uncharacterized protein</fullName>
    </submittedName>
</protein>
<accession>A0A2P2QLM4</accession>
<keyword evidence="1" id="KW-0812">Transmembrane</keyword>
<dbReference type="AlphaFoldDB" id="A0A2P2QLM4"/>
<dbReference type="EMBL" id="GGEC01087402">
    <property type="protein sequence ID" value="MBX67886.1"/>
    <property type="molecule type" value="Transcribed_RNA"/>
</dbReference>
<organism evidence="2">
    <name type="scientific">Rhizophora mucronata</name>
    <name type="common">Asiatic mangrove</name>
    <dbReference type="NCBI Taxonomy" id="61149"/>
    <lineage>
        <taxon>Eukaryota</taxon>
        <taxon>Viridiplantae</taxon>
        <taxon>Streptophyta</taxon>
        <taxon>Embryophyta</taxon>
        <taxon>Tracheophyta</taxon>
        <taxon>Spermatophyta</taxon>
        <taxon>Magnoliopsida</taxon>
        <taxon>eudicotyledons</taxon>
        <taxon>Gunneridae</taxon>
        <taxon>Pentapetalae</taxon>
        <taxon>rosids</taxon>
        <taxon>fabids</taxon>
        <taxon>Malpighiales</taxon>
        <taxon>Rhizophoraceae</taxon>
        <taxon>Rhizophora</taxon>
    </lineage>
</organism>